<dbReference type="PROSITE" id="PS50932">
    <property type="entry name" value="HTH_LACI_2"/>
    <property type="match status" value="1"/>
</dbReference>
<dbReference type="Pfam" id="PF00532">
    <property type="entry name" value="Peripla_BP_1"/>
    <property type="match status" value="1"/>
</dbReference>
<dbReference type="Gene3D" id="1.10.260.40">
    <property type="entry name" value="lambda repressor-like DNA-binding domains"/>
    <property type="match status" value="1"/>
</dbReference>
<keyword evidence="2" id="KW-0238">DNA-binding</keyword>
<dbReference type="InterPro" id="IPR001761">
    <property type="entry name" value="Peripla_BP/Lac1_sug-bd_dom"/>
</dbReference>
<feature type="domain" description="HTH lacI-type" evidence="4">
    <location>
        <begin position="8"/>
        <end position="61"/>
    </location>
</feature>
<evidence type="ECO:0000256" key="3">
    <source>
        <dbReference type="ARBA" id="ARBA00023163"/>
    </source>
</evidence>
<dbReference type="AlphaFoldDB" id="A0A5C1QQ11"/>
<dbReference type="CDD" id="cd01392">
    <property type="entry name" value="HTH_LacI"/>
    <property type="match status" value="1"/>
</dbReference>
<dbReference type="KEGG" id="ock:EXM22_16210"/>
<evidence type="ECO:0000256" key="1">
    <source>
        <dbReference type="ARBA" id="ARBA00023015"/>
    </source>
</evidence>
<evidence type="ECO:0000313" key="6">
    <source>
        <dbReference type="Proteomes" id="UP000324209"/>
    </source>
</evidence>
<dbReference type="GO" id="GO:0000976">
    <property type="term" value="F:transcription cis-regulatory region binding"/>
    <property type="evidence" value="ECO:0007669"/>
    <property type="project" value="TreeGrafter"/>
</dbReference>
<dbReference type="SUPFAM" id="SSF53822">
    <property type="entry name" value="Periplasmic binding protein-like I"/>
    <property type="match status" value="1"/>
</dbReference>
<keyword evidence="3" id="KW-0804">Transcription</keyword>
<sequence length="343" mass="38373">MHDGKTTVTLRDIARRTGISLGTVSRFINGETVRESTREKLEAAILDLGYKENIVTRAKRTGNSMTIAVVVSQLNAEFFMDIIQSMDNFLRDQMYSILLCNFQHDSHILKKRLEELRYRSIDGIVLFPSGLEGDVVSELKAFLNEGTPVVVIDDKVHGLKTDSISTDNFNATYGATEYLIRKGHRRIGFLAGRKTSFVAMDRYRGCKAAFETYDIPWDDDLVRWADFEVGKSSTLFNELVSMPDPPTAVFPMSYDMTLGVLLSTVNRHIQIPGDLSVFGFDLFSGVEALSTKLTLMKQPTAKMGQVAAETLLERIQGHWDSFPLNVELKAKMIVHDSISAIGS</sequence>
<dbReference type="PANTHER" id="PTHR30146">
    <property type="entry name" value="LACI-RELATED TRANSCRIPTIONAL REPRESSOR"/>
    <property type="match status" value="1"/>
</dbReference>
<dbReference type="OrthoDB" id="305766at2"/>
<accession>A0A5C1QQ11</accession>
<dbReference type="Pfam" id="PF00356">
    <property type="entry name" value="LacI"/>
    <property type="match status" value="1"/>
</dbReference>
<dbReference type="RefSeq" id="WP_149487523.1">
    <property type="nucleotide sequence ID" value="NZ_CP036150.1"/>
</dbReference>
<organism evidence="5 6">
    <name type="scientific">Oceanispirochaeta crateris</name>
    <dbReference type="NCBI Taxonomy" id="2518645"/>
    <lineage>
        <taxon>Bacteria</taxon>
        <taxon>Pseudomonadati</taxon>
        <taxon>Spirochaetota</taxon>
        <taxon>Spirochaetia</taxon>
        <taxon>Spirochaetales</taxon>
        <taxon>Spirochaetaceae</taxon>
        <taxon>Oceanispirochaeta</taxon>
    </lineage>
</organism>
<dbReference type="SMART" id="SM00354">
    <property type="entry name" value="HTH_LACI"/>
    <property type="match status" value="1"/>
</dbReference>
<dbReference type="PANTHER" id="PTHR30146:SF109">
    <property type="entry name" value="HTH-TYPE TRANSCRIPTIONAL REGULATOR GALS"/>
    <property type="match status" value="1"/>
</dbReference>
<dbReference type="SUPFAM" id="SSF47413">
    <property type="entry name" value="lambda repressor-like DNA-binding domains"/>
    <property type="match status" value="1"/>
</dbReference>
<dbReference type="InterPro" id="IPR000843">
    <property type="entry name" value="HTH_LacI"/>
</dbReference>
<name>A0A5C1QQ11_9SPIO</name>
<proteinExistence type="predicted"/>
<dbReference type="InterPro" id="IPR028082">
    <property type="entry name" value="Peripla_BP_I"/>
</dbReference>
<gene>
    <name evidence="5" type="ORF">EXM22_16210</name>
</gene>
<reference evidence="5 6" key="1">
    <citation type="submission" date="2019-02" db="EMBL/GenBank/DDBJ databases">
        <title>Complete Genome Sequence and Methylome Analysis of free living Spirochaetas.</title>
        <authorList>
            <person name="Fomenkov A."/>
            <person name="Dubinina G."/>
            <person name="Leshcheva N."/>
            <person name="Mikheeva N."/>
            <person name="Grabovich M."/>
            <person name="Vincze T."/>
            <person name="Roberts R.J."/>
        </authorList>
    </citation>
    <scope>NUCLEOTIDE SEQUENCE [LARGE SCALE GENOMIC DNA]</scope>
    <source>
        <strain evidence="5 6">K2</strain>
    </source>
</reference>
<dbReference type="Proteomes" id="UP000324209">
    <property type="component" value="Chromosome"/>
</dbReference>
<dbReference type="EMBL" id="CP036150">
    <property type="protein sequence ID" value="QEN09448.1"/>
    <property type="molecule type" value="Genomic_DNA"/>
</dbReference>
<evidence type="ECO:0000259" key="4">
    <source>
        <dbReference type="PROSITE" id="PS50932"/>
    </source>
</evidence>
<dbReference type="GO" id="GO:0003700">
    <property type="term" value="F:DNA-binding transcription factor activity"/>
    <property type="evidence" value="ECO:0007669"/>
    <property type="project" value="TreeGrafter"/>
</dbReference>
<keyword evidence="1" id="KW-0805">Transcription regulation</keyword>
<evidence type="ECO:0000313" key="5">
    <source>
        <dbReference type="EMBL" id="QEN09448.1"/>
    </source>
</evidence>
<evidence type="ECO:0000256" key="2">
    <source>
        <dbReference type="ARBA" id="ARBA00023125"/>
    </source>
</evidence>
<dbReference type="InterPro" id="IPR010982">
    <property type="entry name" value="Lambda_DNA-bd_dom_sf"/>
</dbReference>
<dbReference type="CDD" id="cd06267">
    <property type="entry name" value="PBP1_LacI_sugar_binding-like"/>
    <property type="match status" value="1"/>
</dbReference>
<dbReference type="Gene3D" id="3.40.50.2300">
    <property type="match status" value="2"/>
</dbReference>
<protein>
    <submittedName>
        <fullName evidence="5">LacI family transcriptional regulator</fullName>
    </submittedName>
</protein>
<keyword evidence="6" id="KW-1185">Reference proteome</keyword>